<gene>
    <name evidence="1" type="ORF">DEBURN_LOCUS8296</name>
</gene>
<organism evidence="1 2">
    <name type="scientific">Diversispora eburnea</name>
    <dbReference type="NCBI Taxonomy" id="1213867"/>
    <lineage>
        <taxon>Eukaryota</taxon>
        <taxon>Fungi</taxon>
        <taxon>Fungi incertae sedis</taxon>
        <taxon>Mucoromycota</taxon>
        <taxon>Glomeromycotina</taxon>
        <taxon>Glomeromycetes</taxon>
        <taxon>Diversisporales</taxon>
        <taxon>Diversisporaceae</taxon>
        <taxon>Diversispora</taxon>
    </lineage>
</organism>
<dbReference type="AlphaFoldDB" id="A0A9N9BRM3"/>
<sequence>MKNIKDFVNEVTDISMIRNYWSVNTIVEIYNKHIQEFEAACKDLYFSTILSEEKREQANKQILEDANMLGNVMNELNDDTKNIVEKISTNLTLINGFVIEYSELKDPDRGFVNIRGSNNTASYGNLKEFYTKFDILWTTKLQIYLVAFILCIAPEYFITTSVITEAKISNFERAHIMYRDKPMPSLYRDECIPWLEPEVIHEKLYYRQIEIFR</sequence>
<dbReference type="Proteomes" id="UP000789706">
    <property type="component" value="Unassembled WGS sequence"/>
</dbReference>
<reference evidence="1" key="1">
    <citation type="submission" date="2021-06" db="EMBL/GenBank/DDBJ databases">
        <authorList>
            <person name="Kallberg Y."/>
            <person name="Tangrot J."/>
            <person name="Rosling A."/>
        </authorList>
    </citation>
    <scope>NUCLEOTIDE SEQUENCE</scope>
    <source>
        <strain evidence="1">AZ414A</strain>
    </source>
</reference>
<dbReference type="EMBL" id="CAJVPK010001186">
    <property type="protein sequence ID" value="CAG8575333.1"/>
    <property type="molecule type" value="Genomic_DNA"/>
</dbReference>
<comment type="caution">
    <text evidence="1">The sequence shown here is derived from an EMBL/GenBank/DDBJ whole genome shotgun (WGS) entry which is preliminary data.</text>
</comment>
<evidence type="ECO:0000313" key="2">
    <source>
        <dbReference type="Proteomes" id="UP000789706"/>
    </source>
</evidence>
<evidence type="ECO:0000313" key="1">
    <source>
        <dbReference type="EMBL" id="CAG8575333.1"/>
    </source>
</evidence>
<accession>A0A9N9BRM3</accession>
<keyword evidence="2" id="KW-1185">Reference proteome</keyword>
<proteinExistence type="predicted"/>
<protein>
    <submittedName>
        <fullName evidence="1">7129_t:CDS:1</fullName>
    </submittedName>
</protein>
<name>A0A9N9BRM3_9GLOM</name>